<sequence>MQGTSKYISHTSHFCVRKEQIEEFVIRIEQRRETILDDNDSDGYINIRFIHDHNLIQAQIGGSHEKNVYIVFLTNSSALFKFTAGLRKLLSYEDK</sequence>
<proteinExistence type="predicted"/>
<accession>A0ABQ6GBJ7</accession>
<comment type="caution">
    <text evidence="1">The sequence shown here is derived from an EMBL/GenBank/DDBJ whole genome shotgun (WGS) entry which is preliminary data.</text>
</comment>
<evidence type="ECO:0000313" key="1">
    <source>
        <dbReference type="EMBL" id="GLX68022.1"/>
    </source>
</evidence>
<organism evidence="1 2">
    <name type="scientific">Paenibacillus glycanilyticus</name>
    <dbReference type="NCBI Taxonomy" id="126569"/>
    <lineage>
        <taxon>Bacteria</taxon>
        <taxon>Bacillati</taxon>
        <taxon>Bacillota</taxon>
        <taxon>Bacilli</taxon>
        <taxon>Bacillales</taxon>
        <taxon>Paenibacillaceae</taxon>
        <taxon>Paenibacillus</taxon>
    </lineage>
</organism>
<dbReference type="EMBL" id="BSSQ01000010">
    <property type="protein sequence ID" value="GLX68022.1"/>
    <property type="molecule type" value="Genomic_DNA"/>
</dbReference>
<dbReference type="Proteomes" id="UP001157114">
    <property type="component" value="Unassembled WGS sequence"/>
</dbReference>
<keyword evidence="2" id="KW-1185">Reference proteome</keyword>
<evidence type="ECO:0000313" key="2">
    <source>
        <dbReference type="Proteomes" id="UP001157114"/>
    </source>
</evidence>
<reference evidence="1 2" key="1">
    <citation type="submission" date="2023-03" db="EMBL/GenBank/DDBJ databases">
        <title>Draft genome sequence of the bacteria which degrade cell wall of Tricholomamatutake.</title>
        <authorList>
            <person name="Konishi Y."/>
            <person name="Fukuta Y."/>
            <person name="Shirasaka N."/>
        </authorList>
    </citation>
    <scope>NUCLEOTIDE SEQUENCE [LARGE SCALE GENOMIC DNA]</scope>
    <source>
        <strain evidence="2">mu1</strain>
    </source>
</reference>
<gene>
    <name evidence="1" type="ORF">MU1_23670</name>
</gene>
<name>A0ABQ6GBJ7_9BACL</name>
<protein>
    <submittedName>
        <fullName evidence="1">Uncharacterized protein</fullName>
    </submittedName>
</protein>